<sequence length="278" mass="31216">MMDAINDLIKQAHQGSVVAIVEVLNYYLAESQVIIRAVFVGGILQLLCEGKKAEYLDKSYLVREIKEVLETIAPRKIRRVSIHSRVFNQHQLLWLEDILESPDSELLWSENITLKKPHIWAGLPGYPSGGLIDSYPSQELVEKQQVNRGILIAIISIIVLLIVGGFAVYQWLILAVPQWFKSDSTSVTPTPNPTISDDVLSDEELFKQAVQLAENAAALGKDAMTESEWLEIADKWRAAADLMEAVSPSYPRYATAQNRVALYRRNQEIALSEARSSR</sequence>
<keyword evidence="1" id="KW-0472">Membrane</keyword>
<accession>A0A5M3TCT5</accession>
<gene>
    <name evidence="2" type="ORF">NIES46_46040</name>
</gene>
<proteinExistence type="predicted"/>
<evidence type="ECO:0000256" key="1">
    <source>
        <dbReference type="SAM" id="Phobius"/>
    </source>
</evidence>
<dbReference type="RefSeq" id="WP_006616420.1">
    <property type="nucleotide sequence ID" value="NZ_BIMW01000195.1"/>
</dbReference>
<evidence type="ECO:0000313" key="2">
    <source>
        <dbReference type="EMBL" id="GCE96532.1"/>
    </source>
</evidence>
<name>A0A5M3TCT5_LIMPL</name>
<keyword evidence="1" id="KW-0812">Transmembrane</keyword>
<comment type="caution">
    <text evidence="2">The sequence shown here is derived from an EMBL/GenBank/DDBJ whole genome shotgun (WGS) entry which is preliminary data.</text>
</comment>
<keyword evidence="1" id="KW-1133">Transmembrane helix</keyword>
<reference evidence="2 3" key="1">
    <citation type="journal article" date="2019" name="J Genomics">
        <title>The Draft Genome of a Hydrogen-producing Cyanobacterium, Arthrospira platensis NIES-46.</title>
        <authorList>
            <person name="Suzuki S."/>
            <person name="Yamaguchi H."/>
            <person name="Kawachi M."/>
        </authorList>
    </citation>
    <scope>NUCLEOTIDE SEQUENCE [LARGE SCALE GENOMIC DNA]</scope>
    <source>
        <strain evidence="2 3">NIES-46</strain>
    </source>
</reference>
<protein>
    <submittedName>
        <fullName evidence="2">Uncharacterized protein</fullName>
    </submittedName>
</protein>
<dbReference type="GeneID" id="301685317"/>
<evidence type="ECO:0000313" key="3">
    <source>
        <dbReference type="Proteomes" id="UP000326169"/>
    </source>
</evidence>
<organism evidence="2 3">
    <name type="scientific">Limnospira platensis NIES-46</name>
    <dbReference type="NCBI Taxonomy" id="1236695"/>
    <lineage>
        <taxon>Bacteria</taxon>
        <taxon>Bacillati</taxon>
        <taxon>Cyanobacteriota</taxon>
        <taxon>Cyanophyceae</taxon>
        <taxon>Oscillatoriophycideae</taxon>
        <taxon>Oscillatoriales</taxon>
        <taxon>Sirenicapillariaceae</taxon>
        <taxon>Limnospira</taxon>
    </lineage>
</organism>
<keyword evidence="3" id="KW-1185">Reference proteome</keyword>
<dbReference type="Proteomes" id="UP000326169">
    <property type="component" value="Unassembled WGS sequence"/>
</dbReference>
<feature type="transmembrane region" description="Helical" evidence="1">
    <location>
        <begin position="150"/>
        <end position="172"/>
    </location>
</feature>
<dbReference type="EMBL" id="BIMW01000195">
    <property type="protein sequence ID" value="GCE96532.1"/>
    <property type="molecule type" value="Genomic_DNA"/>
</dbReference>